<keyword evidence="9" id="KW-0328">Glycosyltransferase</keyword>
<dbReference type="GO" id="GO:0004134">
    <property type="term" value="F:4-alpha-glucanotransferase activity"/>
    <property type="evidence" value="ECO:0007669"/>
    <property type="project" value="UniProtKB-EC"/>
</dbReference>
<evidence type="ECO:0000256" key="6">
    <source>
        <dbReference type="ARBA" id="ARBA00012778"/>
    </source>
</evidence>
<dbReference type="GO" id="GO:0005980">
    <property type="term" value="P:glycogen catabolic process"/>
    <property type="evidence" value="ECO:0007669"/>
    <property type="project" value="InterPro"/>
</dbReference>
<evidence type="ECO:0000313" key="21">
    <source>
        <dbReference type="EMBL" id="SPO28373.1"/>
    </source>
</evidence>
<evidence type="ECO:0000256" key="8">
    <source>
        <dbReference type="ARBA" id="ARBA00022490"/>
    </source>
</evidence>
<feature type="domain" description="Glycogen debranching enzyme glucanotransferase" evidence="19">
    <location>
        <begin position="181"/>
        <end position="620"/>
    </location>
</feature>
<dbReference type="EMBL" id="OOIN01000022">
    <property type="protein sequence ID" value="SPO28373.1"/>
    <property type="molecule type" value="Genomic_DNA"/>
</dbReference>
<evidence type="ECO:0000256" key="11">
    <source>
        <dbReference type="ARBA" id="ARBA00022801"/>
    </source>
</evidence>
<keyword evidence="12" id="KW-0320">Glycogen biosynthesis</keyword>
<dbReference type="CDD" id="cd11327">
    <property type="entry name" value="AmyAc_Glg_debranch_2"/>
    <property type="match status" value="1"/>
</dbReference>
<dbReference type="GO" id="GO:0005978">
    <property type="term" value="P:glycogen biosynthetic process"/>
    <property type="evidence" value="ECO:0007669"/>
    <property type="project" value="UniProtKB-KW"/>
</dbReference>
<keyword evidence="10 21" id="KW-0808">Transferase</keyword>
<gene>
    <name evidence="21" type="ORF">UTRI_04770</name>
</gene>
<dbReference type="Pfam" id="PF06202">
    <property type="entry name" value="GDE_C"/>
    <property type="match status" value="1"/>
</dbReference>
<dbReference type="InterPro" id="IPR008928">
    <property type="entry name" value="6-hairpin_glycosidase_sf"/>
</dbReference>
<evidence type="ECO:0000256" key="2">
    <source>
        <dbReference type="ARBA" id="ARBA00000927"/>
    </source>
</evidence>
<dbReference type="PANTHER" id="PTHR10569:SF2">
    <property type="entry name" value="GLYCOGEN DEBRANCHING ENZYME"/>
    <property type="match status" value="1"/>
</dbReference>
<evidence type="ECO:0000256" key="5">
    <source>
        <dbReference type="ARBA" id="ARBA00012560"/>
    </source>
</evidence>
<evidence type="ECO:0000256" key="15">
    <source>
        <dbReference type="ARBA" id="ARBA00025780"/>
    </source>
</evidence>
<dbReference type="Proteomes" id="UP000324022">
    <property type="component" value="Unassembled WGS sequence"/>
</dbReference>
<organism evidence="21 22">
    <name type="scientific">Ustilago trichophora</name>
    <dbReference type="NCBI Taxonomy" id="86804"/>
    <lineage>
        <taxon>Eukaryota</taxon>
        <taxon>Fungi</taxon>
        <taxon>Dikarya</taxon>
        <taxon>Basidiomycota</taxon>
        <taxon>Ustilaginomycotina</taxon>
        <taxon>Ustilaginomycetes</taxon>
        <taxon>Ustilaginales</taxon>
        <taxon>Ustilaginaceae</taxon>
        <taxon>Ustilago</taxon>
    </lineage>
</organism>
<feature type="domain" description="Glycogen debranching enzyme central" evidence="20">
    <location>
        <begin position="777"/>
        <end position="1019"/>
    </location>
</feature>
<keyword evidence="13" id="KW-0511">Multifunctional enzyme</keyword>
<comment type="subcellular location">
    <subcellularLocation>
        <location evidence="4">Cytoplasm</location>
    </subcellularLocation>
</comment>
<name>A0A5C3ECH8_9BASI</name>
<dbReference type="GO" id="GO:0004135">
    <property type="term" value="F:amylo-alpha-1,6-glucosidase activity"/>
    <property type="evidence" value="ECO:0007669"/>
    <property type="project" value="UniProtKB-EC"/>
</dbReference>
<evidence type="ECO:0000256" key="7">
    <source>
        <dbReference type="ARBA" id="ARBA00020723"/>
    </source>
</evidence>
<dbReference type="EC" id="3.2.1.33" evidence="6"/>
<dbReference type="InterPro" id="IPR017853">
    <property type="entry name" value="GH"/>
</dbReference>
<dbReference type="Pfam" id="PF14701">
    <property type="entry name" value="hDGE_amylase"/>
    <property type="match status" value="1"/>
</dbReference>
<accession>A0A5C3ECH8</accession>
<dbReference type="EC" id="2.4.1.25" evidence="5"/>
<keyword evidence="11" id="KW-0378">Hydrolase</keyword>
<evidence type="ECO:0000259" key="17">
    <source>
        <dbReference type="Pfam" id="PF06202"/>
    </source>
</evidence>
<dbReference type="InterPro" id="IPR010401">
    <property type="entry name" value="AGL/Gdb1"/>
</dbReference>
<dbReference type="Pfam" id="PF14699">
    <property type="entry name" value="hGDE_N"/>
    <property type="match status" value="1"/>
</dbReference>
<dbReference type="InterPro" id="IPR032788">
    <property type="entry name" value="AGL_central"/>
</dbReference>
<evidence type="ECO:0000256" key="16">
    <source>
        <dbReference type="ARBA" id="ARBA00031477"/>
    </source>
</evidence>
<evidence type="ECO:0000256" key="1">
    <source>
        <dbReference type="ARBA" id="ARBA00000439"/>
    </source>
</evidence>
<dbReference type="InterPro" id="IPR032792">
    <property type="entry name" value="AGL_glucanoTrfase"/>
</dbReference>
<evidence type="ECO:0000256" key="13">
    <source>
        <dbReference type="ARBA" id="ARBA00023268"/>
    </source>
</evidence>
<dbReference type="OrthoDB" id="10248904at2759"/>
<dbReference type="Gene3D" id="1.50.10.10">
    <property type="match status" value="1"/>
</dbReference>
<dbReference type="Gene3D" id="3.20.20.80">
    <property type="entry name" value="Glycosidases"/>
    <property type="match status" value="2"/>
</dbReference>
<comment type="function">
    <text evidence="3">Multifunctional enzyme acting as 1,4-alpha-D-glucan:1,4-alpha-D-glucan 4-alpha-D-glycosyltransferase and amylo-1,6-glucosidase in glycogen degradation.</text>
</comment>
<dbReference type="PANTHER" id="PTHR10569">
    <property type="entry name" value="GLYCOGEN DEBRANCHING ENZYME"/>
    <property type="match status" value="1"/>
</dbReference>
<evidence type="ECO:0000259" key="19">
    <source>
        <dbReference type="Pfam" id="PF14701"/>
    </source>
</evidence>
<proteinExistence type="inferred from homology"/>
<evidence type="ECO:0000256" key="4">
    <source>
        <dbReference type="ARBA" id="ARBA00004496"/>
    </source>
</evidence>
<evidence type="ECO:0000256" key="14">
    <source>
        <dbReference type="ARBA" id="ARBA00023295"/>
    </source>
</evidence>
<evidence type="ECO:0000256" key="3">
    <source>
        <dbReference type="ARBA" id="ARBA00003530"/>
    </source>
</evidence>
<keyword evidence="14" id="KW-0326">Glycosidase</keyword>
<evidence type="ECO:0000259" key="20">
    <source>
        <dbReference type="Pfam" id="PF14702"/>
    </source>
</evidence>
<dbReference type="InterPro" id="IPR012341">
    <property type="entry name" value="6hp_glycosidase-like_sf"/>
</dbReference>
<dbReference type="FunFam" id="1.50.10.10:FF:000039">
    <property type="entry name" value="Glycogen debranching enzyme Gdb1, putative"/>
    <property type="match status" value="1"/>
</dbReference>
<keyword evidence="8" id="KW-0963">Cytoplasm</keyword>
<sequence>MSPAKVTTNGHGHQGRVEPVKVFELVLEQDGSPNEQRSYIRLPAPVQPYVLRFSIEAGSNASKDAHLWTNYSNKRDSFQRAGFEKTPFSSSASSANQVDLLIKSAGVFEFYVEYTSDDNDQDTGDLFERKQQAPTRKKGKSGYFNVDPILQVAVRKPILSEAGKPLSSKEGGGAVTTKNDFLALDAIVLQTLISKWAGPLSEWGVHLDSARDAGYNMIHFPPLNVRGASNSPYSIGDQHDFSHDLFPKQTQGPKQKAERVKQLKAVLQDMKSKHGLLSMSDVVWNHTAHNSEWLNEHPDAAYSPANSPHLQPADELEKALFELNAKLDEYGIPDELKSDADVAKLIDAVKQHALAPLNLWQYYVIDVKAAKDSFRSAFSSSKAESSSKAATQLTDTVLKDAASKIRSSAVQNDMKLAGRFATTIDANKAVQIIKSEYGFSDVEQSVDFFAKVADEVNASFYATYDDDVKAILSNLEGRLKFTRLDSNGPQLGKISKESPFFEPYFTRLDPKHPSAAGRDPKELSLANNGWIWAANPLEDFASSKSRVYLRRELIVWGDCVKLRYGSGPQDSPYLWKHMEEYTKLLASNFDAFRIDNCHSTPIHVGEHFLDIARQVNRNLYVCAELFTGSAEMDVHFVSRLGINSLIREMENGHDPKEESRLLYRFGVNKPIGSMDGACLTTAAKITLPEASLKDADCLVEQLSGSSPHALFMDVTHDNETPTMKRTTEDAITMGALVAFSWSAIGSTKGFDDLYPKTLDVVQESRLYRPIRNPEESGIGAIKRVVNHLHVEMVRNGYSEGHVHQENDYLLMHRVHPQTHRGFVCLAHTAFNKGSKDRGQAGPFKLDRTKVTYILGRSLEVISTDAPKDSKYLDGLPSKLVDLAEPEVRTTEEGGRLRHSEIVVPDFFPPGSVMLFATEMDNIDRDIDSQCLSGADEAMKELDLVDLNAVLYRADGEEKDVTEGNDGVYTIPDCQPLVYCGLEGWMSVLRPIIQSNDLGHPLCGHLRDGTWALDYVHKRLVKQTNVLPRLAAPAQWLSDRFDLIKNTAPNFMRPKYFALVIKAAYDAAVRKALSRMSPIIKDGHDFIKALALCSVQMNGLVKSASLWPDKQVASMAAGLPFFAAGWARLWGRDVFISLRGLYLVTGMYDHAREHILAFGSTLKHGMIPNLLDSGKTPRYNCRDGPWFFAQNVQDYTKMVPQGEAILSEKVARRFPLDDEWVPWDDPKAFAHKSTVAELIQEILQRHASGIHFREYNAGPAIDQDMHPEGFNIDVDVDWETGIIFGGNEHNCGTWQDKNGSSAKAGNKGVPGSPRNGAAIEITALLKSTLTWIVGLQKKGVWKEGKGVEATIKGKKTLVTYEQWADLLQKSFERAYYIPLDASEDGSYDVDAKLVNQRGIYKDVYGSSRGREWADYQFRSNFPIAMCVAPELFKPEHACNALNKAREILVGPLGMKTLDPSDWNYRPNYDQRETDDASTSCGWNYHNGPEWLWLRGYYLRAVAIFGAKTGVDRSILNHRINTMMLEHRKHIRTSPWAGLPELTNADGAHCPDSCATQAWSAAALLDALEEMAK</sequence>
<dbReference type="Pfam" id="PF14702">
    <property type="entry name" value="hGDE_central"/>
    <property type="match status" value="1"/>
</dbReference>
<dbReference type="InterPro" id="IPR032790">
    <property type="entry name" value="GDE_C"/>
</dbReference>
<dbReference type="SUPFAM" id="SSF48208">
    <property type="entry name" value="Six-hairpin glycosidases"/>
    <property type="match status" value="1"/>
</dbReference>
<evidence type="ECO:0000313" key="22">
    <source>
        <dbReference type="Proteomes" id="UP000324022"/>
    </source>
</evidence>
<dbReference type="FunFam" id="3.20.20.80:FF:000204">
    <property type="entry name" value="Probable 4-alpha-glucanotransferase / amylo-1,6-glucosidase (Glycogen-debranching enzyme)"/>
    <property type="match status" value="1"/>
</dbReference>
<comment type="similarity">
    <text evidence="15">Belongs to the glycogen debranching enzyme family.</text>
</comment>
<evidence type="ECO:0000259" key="18">
    <source>
        <dbReference type="Pfam" id="PF14699"/>
    </source>
</evidence>
<evidence type="ECO:0000256" key="12">
    <source>
        <dbReference type="ARBA" id="ARBA00023056"/>
    </source>
</evidence>
<comment type="catalytic activity">
    <reaction evidence="1">
        <text>Transfers a segment of a (1-&gt;4)-alpha-D-glucan to a new position in an acceptor, which may be glucose or a (1-&gt;4)-alpha-D-glucan.</text>
        <dbReference type="EC" id="2.4.1.25"/>
    </reaction>
</comment>
<dbReference type="SUPFAM" id="SSF51445">
    <property type="entry name" value="(Trans)glycosidases"/>
    <property type="match status" value="1"/>
</dbReference>
<dbReference type="GO" id="GO:0005737">
    <property type="term" value="C:cytoplasm"/>
    <property type="evidence" value="ECO:0007669"/>
    <property type="project" value="UniProtKB-SubCell"/>
</dbReference>
<feature type="domain" description="Glycogen debranching enzyme C-terminal" evidence="17">
    <location>
        <begin position="1108"/>
        <end position="1563"/>
    </location>
</feature>
<evidence type="ECO:0000256" key="10">
    <source>
        <dbReference type="ARBA" id="ARBA00022679"/>
    </source>
</evidence>
<dbReference type="InterPro" id="IPR029436">
    <property type="entry name" value="AGL_euk_N"/>
</dbReference>
<reference evidence="21 22" key="1">
    <citation type="submission" date="2018-03" db="EMBL/GenBank/DDBJ databases">
        <authorList>
            <person name="Guldener U."/>
        </authorList>
    </citation>
    <scope>NUCLEOTIDE SEQUENCE [LARGE SCALE GENOMIC DNA]</scope>
    <source>
        <strain evidence="21 22">NBRC100155</strain>
    </source>
</reference>
<comment type="catalytic activity">
    <reaction evidence="2">
        <text>Hydrolysis of (1-&gt;6)-alpha-D-glucosidic branch linkages in glycogen phosphorylase limit dextrin.</text>
        <dbReference type="EC" id="3.2.1.33"/>
    </reaction>
</comment>
<keyword evidence="22" id="KW-1185">Reference proteome</keyword>
<feature type="domain" description="Eukaryotic glycogen debranching enzyme N-terminal" evidence="18">
    <location>
        <begin position="51"/>
        <end position="152"/>
    </location>
</feature>
<protein>
    <recommendedName>
        <fullName evidence="7">Glycogen debranching enzyme</fullName>
        <ecNumber evidence="5">2.4.1.25</ecNumber>
        <ecNumber evidence="6">3.2.1.33</ecNumber>
    </recommendedName>
    <alternativeName>
        <fullName evidence="16">Glycogen debrancher</fullName>
    </alternativeName>
</protein>
<evidence type="ECO:0000256" key="9">
    <source>
        <dbReference type="ARBA" id="ARBA00022676"/>
    </source>
</evidence>